<dbReference type="SUPFAM" id="SSF52096">
    <property type="entry name" value="ClpP/crotonase"/>
    <property type="match status" value="1"/>
</dbReference>
<organism evidence="12 13">
    <name type="scientific">Streptomyces termitum</name>
    <dbReference type="NCBI Taxonomy" id="67368"/>
    <lineage>
        <taxon>Bacteria</taxon>
        <taxon>Bacillati</taxon>
        <taxon>Actinomycetota</taxon>
        <taxon>Actinomycetes</taxon>
        <taxon>Kitasatosporales</taxon>
        <taxon>Streptomycetaceae</taxon>
        <taxon>Streptomyces</taxon>
    </lineage>
</organism>
<evidence type="ECO:0000256" key="6">
    <source>
        <dbReference type="ARBA" id="ARBA00022825"/>
    </source>
</evidence>
<dbReference type="GO" id="GO:0005737">
    <property type="term" value="C:cytoplasm"/>
    <property type="evidence" value="ECO:0007669"/>
    <property type="project" value="UniProtKB-SubCell"/>
</dbReference>
<dbReference type="SUPFAM" id="SSF50156">
    <property type="entry name" value="PDZ domain-like"/>
    <property type="match status" value="1"/>
</dbReference>
<dbReference type="SMART" id="SM00245">
    <property type="entry name" value="TSPc"/>
    <property type="match status" value="1"/>
</dbReference>
<reference evidence="12" key="2">
    <citation type="submission" date="2020-09" db="EMBL/GenBank/DDBJ databases">
        <authorList>
            <person name="Sun Q."/>
            <person name="Ohkuma M."/>
        </authorList>
    </citation>
    <scope>NUCLEOTIDE SEQUENCE</scope>
    <source>
        <strain evidence="12">JCM 4518</strain>
    </source>
</reference>
<dbReference type="Gene3D" id="2.130.10.10">
    <property type="entry name" value="YVTN repeat-like/Quinoprotein amine dehydrogenase"/>
    <property type="match status" value="1"/>
</dbReference>
<dbReference type="InterPro" id="IPR036034">
    <property type="entry name" value="PDZ_sf"/>
</dbReference>
<dbReference type="Pfam" id="PF03572">
    <property type="entry name" value="Peptidase_S41"/>
    <property type="match status" value="1"/>
</dbReference>
<dbReference type="PANTHER" id="PTHR43253">
    <property type="entry name" value="TRICORN PROTEASE HOMOLOG 2-RELATED"/>
    <property type="match status" value="1"/>
</dbReference>
<dbReference type="Pfam" id="PF14684">
    <property type="entry name" value="Tricorn_C1"/>
    <property type="match status" value="1"/>
</dbReference>
<feature type="active site" description="Charge relay system" evidence="8">
    <location>
        <position position="772"/>
    </location>
</feature>
<dbReference type="InterPro" id="IPR029414">
    <property type="entry name" value="Tricorn_PDZ"/>
</dbReference>
<evidence type="ECO:0000313" key="12">
    <source>
        <dbReference type="EMBL" id="GHB07343.1"/>
    </source>
</evidence>
<feature type="domain" description="Tail specific protease" evidence="11">
    <location>
        <begin position="885"/>
        <end position="1077"/>
    </location>
</feature>
<proteinExistence type="inferred from homology"/>
<dbReference type="InterPro" id="IPR028204">
    <property type="entry name" value="Tricorn_C1"/>
</dbReference>
<feature type="compositionally biased region" description="Low complexity" evidence="10">
    <location>
        <begin position="788"/>
        <end position="798"/>
    </location>
</feature>
<sequence length="1116" mass="116462">MSSDRPYAAHPHLHGDLLVFTADREVWGVPVTGGRARRLTSDGARVSHPRVSPDGRLLAWTSSRDGTPEAYAVPLAGGTPRRLTHFGHPRTRVAGWTLGGEVVVLTPQHTHSPLATWAWSVPPEGGPAQRLPYGPVGDLAYGPRGEVLLRSVGMLPQSAYWKRYRGGAVGRLWISRAAADGDGAFARVVPEGHGEREADLECPLWLAGPDGSGGSGGIGGPDGFGGSGGRGDRIAFLSDLGGRARLWSSLPDGSDARPHTPEGAHPGFAARNAATDGTRVVYQSGGDLWLLADASPYAEAERVDVRLPEPRGGRAPFAVSGAEEAGDFSGGPGDADWLLEVRGTVHVLPEGDALPVALSRRPGVRCRLPRALGRTGGVAWVSDVEGADALEVLPGRAARAAAPAAPRVLAAGRLGRVLELCASPDGASLAVAAHDGRVLVVDTASGAVTELDRSAREEVTGLAFSPDSAWLAWSHPGPEGLRQIRLARAAGGGAVVEATEGRCRDESPAFTPDGAHLAFVSDGVFDPEYQTHVLDLAFLAAKRPQLLSLRADTPSLLADIGGDGGDGGAEGAEGAEGAARPAPPRTRVDAEGLPGRVVAFPVPAAEYGGLRAVGGALLWVRTPPRGTLGDAWAGTRSAPPRPRVERWDLATGVLSVLREGADGYAASADGGRVLVRDGKALSARAVAGPPGSGERPVDPARIRVTVDPVAEWRQAFAEDERLMRDNVWRSGLPELAGGGPWSRYRPLLERIGCAEEFTDLLWETHGDLGWSHTYVWPRAAEPDRERPGLLGADLAPDGDGNGDDDGDGAGTGAGGGWRIVRIVPGERSVPQARSPLAAPGTGLGPGDVLLAVDGRPVDPSAGPAPLLRGTADRPVELTVRPASGGPVRRVTVVPLASEAALRYHDLVRTRRARVRARTGGRLGYVHVPDMVASGWAQLHRDLRAEAGRDGLLVDFRENAGGHLSALVLERLTRRPVGWQLRRGNPPQSYPPLAALGPLVFLADELSGSDGDNVVAAVRARGLGPVVGVRTWGGVRAMEVGHGLVDGTRLVHPRGAFWFAHGGWDLENAGVAPDVEVTVAPHQRAAGDDPQLDAAIDVALAACARTPATRPPELPGA</sequence>
<dbReference type="PANTHER" id="PTHR43253:SF1">
    <property type="entry name" value="TRICORN PROTEASE HOMOLOG 2-RELATED"/>
    <property type="match status" value="1"/>
</dbReference>
<feature type="compositionally biased region" description="Gly residues" evidence="10">
    <location>
        <begin position="561"/>
        <end position="571"/>
    </location>
</feature>
<evidence type="ECO:0000256" key="9">
    <source>
        <dbReference type="PIRSR" id="PIRSR036421-3"/>
    </source>
</evidence>
<keyword evidence="3 7" id="KW-0963">Cytoplasm</keyword>
<evidence type="ECO:0000256" key="10">
    <source>
        <dbReference type="SAM" id="MobiDB-lite"/>
    </source>
</evidence>
<evidence type="ECO:0000256" key="7">
    <source>
        <dbReference type="PIRNR" id="PIRNR036421"/>
    </source>
</evidence>
<evidence type="ECO:0000256" key="5">
    <source>
        <dbReference type="ARBA" id="ARBA00022801"/>
    </source>
</evidence>
<dbReference type="EC" id="3.4.21.-" evidence="7"/>
<dbReference type="Pfam" id="PF14685">
    <property type="entry name" value="PDZ_Tricorn"/>
    <property type="match status" value="1"/>
</dbReference>
<feature type="active site" description="Nucleophile" evidence="8">
    <location>
        <position position="1008"/>
    </location>
</feature>
<keyword evidence="6 7" id="KW-0720">Serine protease</keyword>
<gene>
    <name evidence="12" type="primary">tri1</name>
    <name evidence="12" type="ORF">GCM10010305_58070</name>
</gene>
<evidence type="ECO:0000256" key="3">
    <source>
        <dbReference type="ARBA" id="ARBA00022490"/>
    </source>
</evidence>
<evidence type="ECO:0000256" key="1">
    <source>
        <dbReference type="ARBA" id="ARBA00004496"/>
    </source>
</evidence>
<comment type="similarity">
    <text evidence="2 7">Belongs to the peptidase S41B family.</text>
</comment>
<name>A0A918TCC5_9ACTN</name>
<dbReference type="AlphaFoldDB" id="A0A918TCC5"/>
<evidence type="ECO:0000313" key="13">
    <source>
        <dbReference type="Proteomes" id="UP000644020"/>
    </source>
</evidence>
<comment type="subcellular location">
    <subcellularLocation>
        <location evidence="1 7">Cytoplasm</location>
    </subcellularLocation>
</comment>
<comment type="caution">
    <text evidence="12">The sequence shown here is derived from an EMBL/GenBank/DDBJ whole genome shotgun (WGS) entry which is preliminary data.</text>
</comment>
<dbReference type="Gene3D" id="3.30.750.44">
    <property type="match status" value="1"/>
</dbReference>
<keyword evidence="4 7" id="KW-0645">Protease</keyword>
<dbReference type="PIRSF" id="PIRSF036421">
    <property type="entry name" value="Tricorn_protease"/>
    <property type="match status" value="1"/>
</dbReference>
<evidence type="ECO:0000259" key="11">
    <source>
        <dbReference type="SMART" id="SM00245"/>
    </source>
</evidence>
<dbReference type="RefSeq" id="WP_229850144.1">
    <property type="nucleotide sequence ID" value="NZ_BMUL01000022.1"/>
</dbReference>
<dbReference type="EMBL" id="BMUL01000022">
    <property type="protein sequence ID" value="GHB07343.1"/>
    <property type="molecule type" value="Genomic_DNA"/>
</dbReference>
<feature type="region of interest" description="Disordered" evidence="10">
    <location>
        <begin position="560"/>
        <end position="590"/>
    </location>
</feature>
<dbReference type="Pfam" id="PF26550">
    <property type="entry name" value="Tricorn_2nd"/>
    <property type="match status" value="1"/>
</dbReference>
<dbReference type="Proteomes" id="UP000644020">
    <property type="component" value="Unassembled WGS sequence"/>
</dbReference>
<dbReference type="Gene3D" id="2.120.10.60">
    <property type="entry name" value="Tricorn protease N-terminal domain"/>
    <property type="match status" value="1"/>
</dbReference>
<comment type="function">
    <text evidence="7">Degrades oligopeptides.</text>
</comment>
<feature type="site" description="Transition state stabilizer; via amide nitrogen" evidence="9">
    <location>
        <position position="1009"/>
    </location>
</feature>
<keyword evidence="13" id="KW-1185">Reference proteome</keyword>
<dbReference type="InterPro" id="IPR012393">
    <property type="entry name" value="Tricorn_protease"/>
</dbReference>
<reference evidence="12" key="1">
    <citation type="journal article" date="2014" name="Int. J. Syst. Evol. Microbiol.">
        <title>Complete genome sequence of Corynebacterium casei LMG S-19264T (=DSM 44701T), isolated from a smear-ripened cheese.</title>
        <authorList>
            <consortium name="US DOE Joint Genome Institute (JGI-PGF)"/>
            <person name="Walter F."/>
            <person name="Albersmeier A."/>
            <person name="Kalinowski J."/>
            <person name="Ruckert C."/>
        </authorList>
    </citation>
    <scope>NUCLEOTIDE SEQUENCE</scope>
    <source>
        <strain evidence="12">JCM 4518</strain>
    </source>
</reference>
<dbReference type="Pfam" id="PF26549">
    <property type="entry name" value="Tricorn_N"/>
    <property type="match status" value="1"/>
</dbReference>
<feature type="region of interest" description="Disordered" evidence="10">
    <location>
        <begin position="785"/>
        <end position="815"/>
    </location>
</feature>
<dbReference type="InterPro" id="IPR029045">
    <property type="entry name" value="ClpP/crotonase-like_dom_sf"/>
</dbReference>
<dbReference type="GO" id="GO:0008236">
    <property type="term" value="F:serine-type peptidase activity"/>
    <property type="evidence" value="ECO:0007669"/>
    <property type="project" value="UniProtKB-UniRule"/>
</dbReference>
<keyword evidence="5 7" id="KW-0378">Hydrolase</keyword>
<evidence type="ECO:0000256" key="4">
    <source>
        <dbReference type="ARBA" id="ARBA00022670"/>
    </source>
</evidence>
<dbReference type="InterPro" id="IPR005151">
    <property type="entry name" value="Tail-specific_protease"/>
</dbReference>
<dbReference type="Gene3D" id="3.90.226.10">
    <property type="entry name" value="2-enoyl-CoA Hydratase, Chain A, domain 1"/>
    <property type="match status" value="1"/>
</dbReference>
<dbReference type="InterPro" id="IPR015943">
    <property type="entry name" value="WD40/YVTN_repeat-like_dom_sf"/>
</dbReference>
<dbReference type="SUPFAM" id="SSF69304">
    <property type="entry name" value="Tricorn protease N-terminal domain"/>
    <property type="match status" value="2"/>
</dbReference>
<dbReference type="Gene3D" id="2.30.42.10">
    <property type="match status" value="1"/>
</dbReference>
<evidence type="ECO:0000256" key="8">
    <source>
        <dbReference type="PIRSR" id="PIRSR036421-1"/>
    </source>
</evidence>
<dbReference type="GO" id="GO:0006508">
    <property type="term" value="P:proteolysis"/>
    <property type="evidence" value="ECO:0007669"/>
    <property type="project" value="UniProtKB-UniRule"/>
</dbReference>
<feature type="region of interest" description="Disordered" evidence="10">
    <location>
        <begin position="251"/>
        <end position="271"/>
    </location>
</feature>
<feature type="active site" description="Charge relay system" evidence="8">
    <location>
        <position position="1066"/>
    </location>
</feature>
<dbReference type="CDD" id="cd07562">
    <property type="entry name" value="Peptidase_S41_TRI"/>
    <property type="match status" value="1"/>
</dbReference>
<evidence type="ECO:0000256" key="2">
    <source>
        <dbReference type="ARBA" id="ARBA00008524"/>
    </source>
</evidence>
<protein>
    <recommendedName>
        <fullName evidence="7">Tricorn protease homolog</fullName>
        <ecNumber evidence="7">3.4.21.-</ecNumber>
    </recommendedName>
</protein>
<accession>A0A918TCC5</accession>